<dbReference type="KEGG" id="vvy:VVA1622"/>
<dbReference type="Proteomes" id="UP000002675">
    <property type="component" value="Chromosome II"/>
</dbReference>
<dbReference type="AlphaFoldDB" id="Q7MBW5"/>
<gene>
    <name evidence="1" type="ordered locus">VVA1622</name>
</gene>
<accession>Q7MBW5</accession>
<organism evidence="1 2">
    <name type="scientific">Vibrio vulnificus (strain YJ016)</name>
    <dbReference type="NCBI Taxonomy" id="196600"/>
    <lineage>
        <taxon>Bacteria</taxon>
        <taxon>Pseudomonadati</taxon>
        <taxon>Pseudomonadota</taxon>
        <taxon>Gammaproteobacteria</taxon>
        <taxon>Vibrionales</taxon>
        <taxon>Vibrionaceae</taxon>
        <taxon>Vibrio</taxon>
    </lineage>
</organism>
<proteinExistence type="predicted"/>
<dbReference type="EMBL" id="BA000038">
    <property type="protein sequence ID" value="BAC97648.1"/>
    <property type="molecule type" value="Genomic_DNA"/>
</dbReference>
<name>Q7MBW5_VIBVY</name>
<reference evidence="1 2" key="1">
    <citation type="journal article" date="2003" name="Genome Res.">
        <title>Comparative genome analysis of Vibrio vulnificus, a marine pathogen.</title>
        <authorList>
            <person name="Chen C.Y."/>
            <person name="Wu K.M."/>
            <person name="Chang Y.C."/>
            <person name="Chang C.H."/>
            <person name="Tsai H.C."/>
            <person name="Liao T.L."/>
            <person name="Liu Y.M."/>
            <person name="Chen H.J."/>
            <person name="Shen A.B."/>
            <person name="Li J.C."/>
            <person name="Su T.L."/>
            <person name="Shao C.P."/>
            <person name="Lee C.T."/>
            <person name="Hor L.I."/>
            <person name="Tsai S.F."/>
        </authorList>
    </citation>
    <scope>NUCLEOTIDE SEQUENCE [LARGE SCALE GENOMIC DNA]</scope>
    <source>
        <strain evidence="1 2">YJ016</strain>
    </source>
</reference>
<evidence type="ECO:0000313" key="2">
    <source>
        <dbReference type="Proteomes" id="UP000002675"/>
    </source>
</evidence>
<protein>
    <submittedName>
        <fullName evidence="1">Uncharacterized protein</fullName>
    </submittedName>
</protein>
<dbReference type="HOGENOM" id="CLU_3142177_0_0_6"/>
<sequence>MHIDYLNVIVKTLKSNHSIQILQIKIVDNSTRIFIDIGPTKVVISENWI</sequence>
<evidence type="ECO:0000313" key="1">
    <source>
        <dbReference type="EMBL" id="BAC97648.1"/>
    </source>
</evidence>